<gene>
    <name evidence="9" type="ORF">THIAE_03105</name>
</gene>
<dbReference type="Proteomes" id="UP000005380">
    <property type="component" value="Chromosome"/>
</dbReference>
<dbReference type="eggNOG" id="COG0654">
    <property type="taxonomic scope" value="Bacteria"/>
</dbReference>
<comment type="cofactor">
    <cofactor evidence="1">
        <name>FAD</name>
        <dbReference type="ChEBI" id="CHEBI:57692"/>
    </cofactor>
</comment>
<dbReference type="SUPFAM" id="SSF51905">
    <property type="entry name" value="FAD/NAD(P)-binding domain"/>
    <property type="match status" value="1"/>
</dbReference>
<accession>W0DR08</accession>
<comment type="similarity">
    <text evidence="3">Belongs to the UbiH/COQ6 family.</text>
</comment>
<keyword evidence="10" id="KW-1185">Reference proteome</keyword>
<dbReference type="Gene3D" id="3.50.50.60">
    <property type="entry name" value="FAD/NAD(P)-binding domain"/>
    <property type="match status" value="2"/>
</dbReference>
<keyword evidence="9" id="KW-0830">Ubiquinone</keyword>
<dbReference type="Pfam" id="PF01494">
    <property type="entry name" value="FAD_binding_3"/>
    <property type="match status" value="1"/>
</dbReference>
<sequence length="412" mass="45401">MQSNAYDVVVVGGGMVGAALALALKTQAQLSVALIEQDPGSEHWPNTDLAAYPTRVSAISRASENLLKNLGVWSWLLEQQQLYPFVGMQVCDADMTGEVHFDAMDIDEPNLGHLVANQAIQMALWHGLRQHGITVMSGQTITALSVDTEWAEVGFANHAPLNAKLVVGADGAFSKVRQLAGIGLDQHDYQQIALVGCVQTQADHQQTCWQRYTPTGPFAFLPMAPKISSIAWYMPADQQAWAMSLSKDAFHQQLYQASAGHLGEIVDSWERASFQLSRRHAQAYVKPRVALVGDSAHTINPQAGQGVNLGLLDVASLVDVIIQAQIALDDPMIFDPGCFSLLRQYERWRRGDNALMQRAMEVFDWGLGQQAGLLNQVRPELMKLANIAQPVKNKLMREALYGRQPFPRLTQH</sequence>
<evidence type="ECO:0000259" key="8">
    <source>
        <dbReference type="Pfam" id="PF01494"/>
    </source>
</evidence>
<evidence type="ECO:0000313" key="10">
    <source>
        <dbReference type="Proteomes" id="UP000005380"/>
    </source>
</evidence>
<dbReference type="OrthoDB" id="9769565at2"/>
<dbReference type="STRING" id="717772.THIAE_03105"/>
<evidence type="ECO:0000256" key="6">
    <source>
        <dbReference type="ARBA" id="ARBA00023002"/>
    </source>
</evidence>
<evidence type="ECO:0000256" key="7">
    <source>
        <dbReference type="ARBA" id="ARBA00023033"/>
    </source>
</evidence>
<dbReference type="InterPro" id="IPR051205">
    <property type="entry name" value="UbiH/COQ6_monooxygenase"/>
</dbReference>
<keyword evidence="7" id="KW-0503">Monooxygenase</keyword>
<dbReference type="HOGENOM" id="CLU_009665_8_3_6"/>
<dbReference type="GO" id="GO:0071949">
    <property type="term" value="F:FAD binding"/>
    <property type="evidence" value="ECO:0007669"/>
    <property type="project" value="InterPro"/>
</dbReference>
<dbReference type="InterPro" id="IPR002938">
    <property type="entry name" value="FAD-bd"/>
</dbReference>
<dbReference type="GO" id="GO:0006744">
    <property type="term" value="P:ubiquinone biosynthetic process"/>
    <property type="evidence" value="ECO:0007669"/>
    <property type="project" value="UniProtKB-UniPathway"/>
</dbReference>
<keyword evidence="5" id="KW-0274">FAD</keyword>
<evidence type="ECO:0000313" key="9">
    <source>
        <dbReference type="EMBL" id="AHF00897.1"/>
    </source>
</evidence>
<dbReference type="NCBIfam" id="TIGR01988">
    <property type="entry name" value="Ubi-OHases"/>
    <property type="match status" value="1"/>
</dbReference>
<evidence type="ECO:0000256" key="5">
    <source>
        <dbReference type="ARBA" id="ARBA00022827"/>
    </source>
</evidence>
<reference evidence="9 10" key="1">
    <citation type="submission" date="2013-12" db="EMBL/GenBank/DDBJ databases">
        <authorList>
            <consortium name="DOE Joint Genome Institute"/>
            <person name="Kappler U."/>
            <person name="Huntemann M."/>
            <person name="Han J."/>
            <person name="Chen A."/>
            <person name="Kyrpides N."/>
            <person name="Mavromatis K."/>
            <person name="Markowitz V."/>
            <person name="Palaniappan K."/>
            <person name="Ivanova N."/>
            <person name="Schaumberg A."/>
            <person name="Pati A."/>
            <person name="Liolios K."/>
            <person name="Nordberg H.P."/>
            <person name="Cantor M.N."/>
            <person name="Hua S.X."/>
            <person name="Woyke T."/>
        </authorList>
    </citation>
    <scope>NUCLEOTIDE SEQUENCE [LARGE SCALE GENOMIC DNA]</scope>
    <source>
        <strain evidence="10">AL2</strain>
    </source>
</reference>
<evidence type="ECO:0000256" key="4">
    <source>
        <dbReference type="ARBA" id="ARBA00022630"/>
    </source>
</evidence>
<keyword evidence="6" id="KW-0560">Oxidoreductase</keyword>
<dbReference type="PANTHER" id="PTHR43876:SF7">
    <property type="entry name" value="UBIQUINONE BIOSYNTHESIS MONOOXYGENASE COQ6, MITOCHONDRIAL"/>
    <property type="match status" value="1"/>
</dbReference>
<dbReference type="PRINTS" id="PR00420">
    <property type="entry name" value="RNGMNOXGNASE"/>
</dbReference>
<dbReference type="InterPro" id="IPR010971">
    <property type="entry name" value="UbiH/COQ6"/>
</dbReference>
<dbReference type="AlphaFoldDB" id="W0DR08"/>
<dbReference type="InterPro" id="IPR036188">
    <property type="entry name" value="FAD/NAD-bd_sf"/>
</dbReference>
<protein>
    <submittedName>
        <fullName evidence="9">Ubiquinone biosynthesis protein UbiH</fullName>
    </submittedName>
</protein>
<dbReference type="FunCoup" id="W0DR08">
    <property type="interactions" value="351"/>
</dbReference>
<dbReference type="RefSeq" id="WP_006459338.1">
    <property type="nucleotide sequence ID" value="NZ_CP007030.1"/>
</dbReference>
<name>W0DR08_9GAMM</name>
<evidence type="ECO:0000256" key="1">
    <source>
        <dbReference type="ARBA" id="ARBA00001974"/>
    </source>
</evidence>
<dbReference type="GO" id="GO:0016705">
    <property type="term" value="F:oxidoreductase activity, acting on paired donors, with incorporation or reduction of molecular oxygen"/>
    <property type="evidence" value="ECO:0007669"/>
    <property type="project" value="InterPro"/>
</dbReference>
<proteinExistence type="inferred from homology"/>
<feature type="domain" description="FAD-binding" evidence="8">
    <location>
        <begin position="6"/>
        <end position="321"/>
    </location>
</feature>
<comment type="pathway">
    <text evidence="2">Cofactor biosynthesis; ubiquinone biosynthesis.</text>
</comment>
<dbReference type="InParanoid" id="W0DR08"/>
<dbReference type="KEGG" id="tao:THIAE_03105"/>
<dbReference type="EMBL" id="CP007030">
    <property type="protein sequence ID" value="AHF00897.1"/>
    <property type="molecule type" value="Genomic_DNA"/>
</dbReference>
<dbReference type="GO" id="GO:0004497">
    <property type="term" value="F:monooxygenase activity"/>
    <property type="evidence" value="ECO:0007669"/>
    <property type="project" value="UniProtKB-KW"/>
</dbReference>
<evidence type="ECO:0000256" key="2">
    <source>
        <dbReference type="ARBA" id="ARBA00004749"/>
    </source>
</evidence>
<evidence type="ECO:0000256" key="3">
    <source>
        <dbReference type="ARBA" id="ARBA00005349"/>
    </source>
</evidence>
<dbReference type="PANTHER" id="PTHR43876">
    <property type="entry name" value="UBIQUINONE BIOSYNTHESIS MONOOXYGENASE COQ6, MITOCHONDRIAL"/>
    <property type="match status" value="1"/>
</dbReference>
<dbReference type="UniPathway" id="UPA00232"/>
<keyword evidence="4" id="KW-0285">Flavoprotein</keyword>
<organism evidence="9 10">
    <name type="scientific">Thiomicrospira aerophila AL3</name>
    <dbReference type="NCBI Taxonomy" id="717772"/>
    <lineage>
        <taxon>Bacteria</taxon>
        <taxon>Pseudomonadati</taxon>
        <taxon>Pseudomonadota</taxon>
        <taxon>Gammaproteobacteria</taxon>
        <taxon>Thiotrichales</taxon>
        <taxon>Piscirickettsiaceae</taxon>
        <taxon>Thiomicrospira</taxon>
    </lineage>
</organism>